<name>A0A645BC40_9ZZZZ</name>
<reference evidence="1" key="1">
    <citation type="submission" date="2019-08" db="EMBL/GenBank/DDBJ databases">
        <authorList>
            <person name="Kucharzyk K."/>
            <person name="Murdoch R.W."/>
            <person name="Higgins S."/>
            <person name="Loffler F."/>
        </authorList>
    </citation>
    <scope>NUCLEOTIDE SEQUENCE</scope>
</reference>
<protein>
    <submittedName>
        <fullName evidence="1">Uncharacterized protein</fullName>
    </submittedName>
</protein>
<accession>A0A645BC40</accession>
<dbReference type="AlphaFoldDB" id="A0A645BC40"/>
<organism evidence="1">
    <name type="scientific">bioreactor metagenome</name>
    <dbReference type="NCBI Taxonomy" id="1076179"/>
    <lineage>
        <taxon>unclassified sequences</taxon>
        <taxon>metagenomes</taxon>
        <taxon>ecological metagenomes</taxon>
    </lineage>
</organism>
<comment type="caution">
    <text evidence="1">The sequence shown here is derived from an EMBL/GenBank/DDBJ whole genome shotgun (WGS) entry which is preliminary data.</text>
</comment>
<sequence>MQVHPQPVRLVGEGAQLVGGVDGAQLGALRDADHLGLGVVLDAEAVRSPGHQRRGEFAVRGVHGQRLDAGQLLRCTALVYVDVGRPGADHGVPAVGQHRQRHDVGPGAGEDRVGGRLFPEVTPEHLLEPCGVRNLAVAHHVAVVRGDDRLDHFRMGAGDVVGGEAVVGRIMQRCGHTDHSSGAVRPHRGE</sequence>
<evidence type="ECO:0000313" key="1">
    <source>
        <dbReference type="EMBL" id="MPM63030.1"/>
    </source>
</evidence>
<gene>
    <name evidence="1" type="ORF">SDC9_109908</name>
</gene>
<dbReference type="EMBL" id="VSSQ01019178">
    <property type="protein sequence ID" value="MPM63030.1"/>
    <property type="molecule type" value="Genomic_DNA"/>
</dbReference>
<proteinExistence type="predicted"/>